<reference evidence="7" key="1">
    <citation type="submission" date="2018-05" db="EMBL/GenBank/DDBJ databases">
        <authorList>
            <person name="Lanie J.A."/>
            <person name="Ng W.-L."/>
            <person name="Kazmierczak K.M."/>
            <person name="Andrzejewski T.M."/>
            <person name="Davidsen T.M."/>
            <person name="Wayne K.J."/>
            <person name="Tettelin H."/>
            <person name="Glass J.I."/>
            <person name="Rusch D."/>
            <person name="Podicherti R."/>
            <person name="Tsui H.-C.T."/>
            <person name="Winkler M.E."/>
        </authorList>
    </citation>
    <scope>NUCLEOTIDE SEQUENCE</scope>
</reference>
<dbReference type="InterPro" id="IPR003753">
    <property type="entry name" value="Exonuc_VII_L"/>
</dbReference>
<dbReference type="InterPro" id="IPR025824">
    <property type="entry name" value="OB-fold_nuc-bd_dom"/>
</dbReference>
<keyword evidence="4" id="KW-0269">Exonuclease</keyword>
<dbReference type="Pfam" id="PF13742">
    <property type="entry name" value="tRNA_anti_2"/>
    <property type="match status" value="1"/>
</dbReference>
<keyword evidence="2" id="KW-0540">Nuclease</keyword>
<dbReference type="PANTHER" id="PTHR30008">
    <property type="entry name" value="EXODEOXYRIBONUCLEASE 7 LARGE SUBUNIT"/>
    <property type="match status" value="1"/>
</dbReference>
<feature type="domain" description="OB-fold nucleic acid binding" evidence="6">
    <location>
        <begin position="1"/>
        <end position="84"/>
    </location>
</feature>
<dbReference type="EMBL" id="UINC01000821">
    <property type="protein sequence ID" value="SUZ61693.1"/>
    <property type="molecule type" value="Genomic_DNA"/>
</dbReference>
<accession>A0A381P7S5</accession>
<keyword evidence="1" id="KW-0963">Cytoplasm</keyword>
<feature type="non-terminal residue" evidence="7">
    <location>
        <position position="1"/>
    </location>
</feature>
<dbReference type="GO" id="GO:0006308">
    <property type="term" value="P:DNA catabolic process"/>
    <property type="evidence" value="ECO:0007669"/>
    <property type="project" value="InterPro"/>
</dbReference>
<evidence type="ECO:0000313" key="7">
    <source>
        <dbReference type="EMBL" id="SUZ61693.1"/>
    </source>
</evidence>
<evidence type="ECO:0000259" key="6">
    <source>
        <dbReference type="Pfam" id="PF13742"/>
    </source>
</evidence>
<dbReference type="GO" id="GO:0008855">
    <property type="term" value="F:exodeoxyribonuclease VII activity"/>
    <property type="evidence" value="ECO:0007669"/>
    <property type="project" value="InterPro"/>
</dbReference>
<gene>
    <name evidence="7" type="ORF">METZ01_LOCUS14547</name>
</gene>
<dbReference type="AlphaFoldDB" id="A0A381P7S5"/>
<organism evidence="7">
    <name type="scientific">marine metagenome</name>
    <dbReference type="NCBI Taxonomy" id="408172"/>
    <lineage>
        <taxon>unclassified sequences</taxon>
        <taxon>metagenomes</taxon>
        <taxon>ecological metagenomes</taxon>
    </lineage>
</organism>
<dbReference type="HAMAP" id="MF_00378">
    <property type="entry name" value="Exonuc_7_L"/>
    <property type="match status" value="1"/>
</dbReference>
<evidence type="ECO:0000256" key="1">
    <source>
        <dbReference type="ARBA" id="ARBA00022490"/>
    </source>
</evidence>
<name>A0A381P7S5_9ZZZZ</name>
<dbReference type="GO" id="GO:0003676">
    <property type="term" value="F:nucleic acid binding"/>
    <property type="evidence" value="ECO:0007669"/>
    <property type="project" value="InterPro"/>
</dbReference>
<keyword evidence="3" id="KW-0378">Hydrolase</keyword>
<feature type="domain" description="Exonuclease VII large subunit C-terminal" evidence="5">
    <location>
        <begin position="109"/>
        <end position="277"/>
    </location>
</feature>
<evidence type="ECO:0000259" key="5">
    <source>
        <dbReference type="Pfam" id="PF02601"/>
    </source>
</evidence>
<dbReference type="Pfam" id="PF02601">
    <property type="entry name" value="Exonuc_VII_L"/>
    <property type="match status" value="2"/>
</dbReference>
<protein>
    <submittedName>
        <fullName evidence="7">Uncharacterized protein</fullName>
    </submittedName>
</protein>
<dbReference type="CDD" id="cd04489">
    <property type="entry name" value="ExoVII_LU_OBF"/>
    <property type="match status" value="1"/>
</dbReference>
<dbReference type="PANTHER" id="PTHR30008:SF0">
    <property type="entry name" value="EXODEOXYRIBONUCLEASE 7 LARGE SUBUNIT"/>
    <property type="match status" value="1"/>
</dbReference>
<evidence type="ECO:0000256" key="2">
    <source>
        <dbReference type="ARBA" id="ARBA00022722"/>
    </source>
</evidence>
<feature type="domain" description="Exonuclease VII large subunit C-terminal" evidence="5">
    <location>
        <begin position="294"/>
        <end position="377"/>
    </location>
</feature>
<evidence type="ECO:0000256" key="3">
    <source>
        <dbReference type="ARBA" id="ARBA00022801"/>
    </source>
</evidence>
<dbReference type="NCBIfam" id="TIGR00237">
    <property type="entry name" value="xseA"/>
    <property type="match status" value="1"/>
</dbReference>
<dbReference type="InterPro" id="IPR020579">
    <property type="entry name" value="Exonuc_VII_lsu_C"/>
</dbReference>
<dbReference type="GO" id="GO:0009318">
    <property type="term" value="C:exodeoxyribonuclease VII complex"/>
    <property type="evidence" value="ECO:0007669"/>
    <property type="project" value="InterPro"/>
</dbReference>
<evidence type="ECO:0000256" key="4">
    <source>
        <dbReference type="ARBA" id="ARBA00022839"/>
    </source>
</evidence>
<sequence>VRGLLEDTIESLWIGGEVANWTRARSGHCYFTLKDEQSQLRSVMFKTEAETLPADPEEGTTVRAFGGLTLYEARGEYQLVVRRLEAQDAEGLWRQAFERLRLKLEAEGLLAPDRKRALPRFPKAVGVVTSLAGAALADILTVVRRRAPWTRVVVRGARVQGEGSGDEVAEAIAALGGSGLVDVLIVGRGGGSLEDLWAFNEEVVARAIVACPVPVISAVGHEVDVTISDLVADVRAPTPSAGAEAAVEDGEGLSDALGVTRTRMSGALRAITFRRREVLGVRLGQLRRSGVGLVQPRREAVSRTGDRMESAVRGIATLKKARLTEVAGKMDVLSPLATLGRGYALPQDASGRILRTVEAFEKGDRFSLRVSDGSVPCEVRGGS</sequence>
<proteinExistence type="inferred from homology"/>